<reference evidence="1 2" key="1">
    <citation type="submission" date="2017-07" db="EMBL/GenBank/DDBJ databases">
        <title>Draft whole genome sequences of clinical Proprionibacteriaceae strains.</title>
        <authorList>
            <person name="Bernier A.-M."/>
            <person name="Bernard K."/>
            <person name="Domingo M.-C."/>
        </authorList>
    </citation>
    <scope>NUCLEOTIDE SEQUENCE [LARGE SCALE GENOMIC DNA]</scope>
    <source>
        <strain evidence="1 2">NML 130396</strain>
    </source>
</reference>
<proteinExistence type="predicted"/>
<dbReference type="EMBL" id="NMVQ01000047">
    <property type="protein sequence ID" value="OYO16586.1"/>
    <property type="molecule type" value="Genomic_DNA"/>
</dbReference>
<dbReference type="AlphaFoldDB" id="A0A255GPU1"/>
<dbReference type="Gene3D" id="1.20.1290.10">
    <property type="entry name" value="AhpD-like"/>
    <property type="match status" value="1"/>
</dbReference>
<keyword evidence="2" id="KW-1185">Reference proteome</keyword>
<dbReference type="SUPFAM" id="SSF69118">
    <property type="entry name" value="AhpD-like"/>
    <property type="match status" value="1"/>
</dbReference>
<evidence type="ECO:0000313" key="2">
    <source>
        <dbReference type="Proteomes" id="UP000216311"/>
    </source>
</evidence>
<dbReference type="InterPro" id="IPR029032">
    <property type="entry name" value="AhpD-like"/>
</dbReference>
<comment type="caution">
    <text evidence="1">The sequence shown here is derived from an EMBL/GenBank/DDBJ whole genome shotgun (WGS) entry which is preliminary data.</text>
</comment>
<gene>
    <name evidence="1" type="ORF">CGZ93_17650</name>
</gene>
<accession>A0A255GPU1</accession>
<dbReference type="Proteomes" id="UP000216311">
    <property type="component" value="Unassembled WGS sequence"/>
</dbReference>
<organism evidence="1 2">
    <name type="scientific">Enemella dayhoffiae</name>
    <dbReference type="NCBI Taxonomy" id="2016507"/>
    <lineage>
        <taxon>Bacteria</taxon>
        <taxon>Bacillati</taxon>
        <taxon>Actinomycetota</taxon>
        <taxon>Actinomycetes</taxon>
        <taxon>Propionibacteriales</taxon>
        <taxon>Propionibacteriaceae</taxon>
        <taxon>Enemella</taxon>
    </lineage>
</organism>
<evidence type="ECO:0000313" key="1">
    <source>
        <dbReference type="EMBL" id="OYO16586.1"/>
    </source>
</evidence>
<sequence>MEKPRADERGIDDYLQTYRELMGFVPPRVQARFDDLRETNPDLLLAQEKVRALVSNPADLDELTVQLMLFAILASRLSDAAKLHGWAARRKGASWAQLQQTLDLAYLFGGQSVANRAPSVLAEIRELEAKHGLPSY</sequence>
<protein>
    <submittedName>
        <fullName evidence="1">Carboxymuconolactone decarboxylase</fullName>
    </submittedName>
</protein>
<dbReference type="OrthoDB" id="8526252at2"/>
<name>A0A255GPU1_9ACTN</name>
<dbReference type="RefSeq" id="WP_094365473.1">
    <property type="nucleotide sequence ID" value="NZ_NMVQ01000047.1"/>
</dbReference>